<reference evidence="3" key="1">
    <citation type="submission" date="2016-03" db="EMBL/GenBank/DDBJ databases">
        <authorList>
            <person name="Sibley D."/>
            <person name="Venepally P."/>
            <person name="Karamycheva S."/>
            <person name="Hadjithomas M."/>
            <person name="Khan A."/>
            <person name="Brunk B."/>
            <person name="Roos D."/>
            <person name="Caler E."/>
            <person name="Lorenzi H."/>
        </authorList>
    </citation>
    <scope>NUCLEOTIDE SEQUENCE [LARGE SCALE GENOMIC DNA]</scope>
    <source>
        <strain evidence="3">TgCatPRC2</strain>
    </source>
</reference>
<accession>A0A151H9Z2</accession>
<dbReference type="AlphaFoldDB" id="A0A151H9Z2"/>
<protein>
    <submittedName>
        <fullName evidence="2">Uncharacterized protein</fullName>
    </submittedName>
</protein>
<dbReference type="EMBL" id="AHZP02001775">
    <property type="protein sequence ID" value="KYK66179.1"/>
    <property type="molecule type" value="Genomic_DNA"/>
</dbReference>
<evidence type="ECO:0000313" key="2">
    <source>
        <dbReference type="EMBL" id="KYK66179.1"/>
    </source>
</evidence>
<feature type="region of interest" description="Disordered" evidence="1">
    <location>
        <begin position="112"/>
        <end position="137"/>
    </location>
</feature>
<proteinExistence type="predicted"/>
<organism evidence="2 3">
    <name type="scientific">Toxoplasma gondii TgCatPRC2</name>
    <dbReference type="NCBI Taxonomy" id="1130821"/>
    <lineage>
        <taxon>Eukaryota</taxon>
        <taxon>Sar</taxon>
        <taxon>Alveolata</taxon>
        <taxon>Apicomplexa</taxon>
        <taxon>Conoidasida</taxon>
        <taxon>Coccidia</taxon>
        <taxon>Eucoccidiorida</taxon>
        <taxon>Eimeriorina</taxon>
        <taxon>Sarcocystidae</taxon>
        <taxon>Toxoplasma</taxon>
    </lineage>
</organism>
<gene>
    <name evidence="2" type="ORF">TGPRC2_425650</name>
</gene>
<dbReference type="Proteomes" id="UP000075225">
    <property type="component" value="Unassembled WGS sequence"/>
</dbReference>
<evidence type="ECO:0000313" key="3">
    <source>
        <dbReference type="Proteomes" id="UP000075225"/>
    </source>
</evidence>
<sequence>MNDAGVCRRSYSNSLLFSASGTLSKAHLVYDVFFTRKGQEREFFSLSVSPVSTFPQNGRCRCFRCANERPCLCALTQRSRRRRDIWGRGFFCFRPFGHMFSTVSWRKSREKGGGVTSHSPFDGLSQLPPTYGEPSPGCSRCRQRRGDLRAGGSCRQGKSRIRKCPSRDMQSVVNTNIFYHQERRRSLRNC</sequence>
<dbReference type="VEuPathDB" id="ToxoDB:TGPRC2_425650"/>
<name>A0A151H9Z2_TOXGO</name>
<evidence type="ECO:0000256" key="1">
    <source>
        <dbReference type="SAM" id="MobiDB-lite"/>
    </source>
</evidence>
<comment type="caution">
    <text evidence="2">The sequence shown here is derived from an EMBL/GenBank/DDBJ whole genome shotgun (WGS) entry which is preliminary data.</text>
</comment>